<keyword evidence="3" id="KW-1185">Reference proteome</keyword>
<feature type="region of interest" description="Disordered" evidence="1">
    <location>
        <begin position="59"/>
        <end position="89"/>
    </location>
</feature>
<sequence length="548" mass="61602">MAAKQACTLFFLRHESTSDPPGNGQLNAEARAHVSRQARLKSARPGHLKFISYFPDTMQHRTDSSPAAEPNENHKKEHRASTTANNGRRCTGAATSGHITSCAVKSMGWDPFDSFAVSKPKWNEWFMLHYVFTTTIPPFGESESGRRDFAQSWMWRTMECPATFYAQVLGASTHYVISCPTSHVRNRIITTGLQCKVQAIKSLRSLIAEFSEAINESILLAIFVLAIHGSFDLSDRPEPHPLSPLATYRDYHIYGRMNFGNEHINALYYLIERKGGISNIDQHAFGYVLPIFDLVYCARVEAAPSFPCPRQLKSIIEGGQWTPDIEANEMLITLGKGLPPSPDAWWPSCLERKMINILQVMMEITAALDHYCRGGPGAPTSLDALANNCDWVSHTLLSTPSYLKPSDKSNLDLQLSLDITTTLREICRLCALLYLDMVILPSPSHTGIKLRNSTRLLRLIEAMQWGEHAGDPCVLEFLTWATVLGAIAARFTQLQVLYSDHIERISRDTSWGALYPRLKRYLWFRPVCDSPALRIWFESGTTDVSLYT</sequence>
<dbReference type="PANTHER" id="PTHR37540">
    <property type="entry name" value="TRANSCRIPTION FACTOR (ACR-2), PUTATIVE-RELATED-RELATED"/>
    <property type="match status" value="1"/>
</dbReference>
<dbReference type="PANTHER" id="PTHR37540:SF5">
    <property type="entry name" value="TRANSCRIPTION FACTOR DOMAIN-CONTAINING PROTEIN"/>
    <property type="match status" value="1"/>
</dbReference>
<name>A0A9P9JNJ6_9HYPO</name>
<dbReference type="AlphaFoldDB" id="A0A9P9JNJ6"/>
<dbReference type="OrthoDB" id="3469466at2759"/>
<dbReference type="EMBL" id="JAGMUV010000003">
    <property type="protein sequence ID" value="KAH7166598.1"/>
    <property type="molecule type" value="Genomic_DNA"/>
</dbReference>
<reference evidence="2" key="1">
    <citation type="journal article" date="2021" name="Nat. Commun.">
        <title>Genetic determinants of endophytism in the Arabidopsis root mycobiome.</title>
        <authorList>
            <person name="Mesny F."/>
            <person name="Miyauchi S."/>
            <person name="Thiergart T."/>
            <person name="Pickel B."/>
            <person name="Atanasova L."/>
            <person name="Karlsson M."/>
            <person name="Huettel B."/>
            <person name="Barry K.W."/>
            <person name="Haridas S."/>
            <person name="Chen C."/>
            <person name="Bauer D."/>
            <person name="Andreopoulos W."/>
            <person name="Pangilinan J."/>
            <person name="LaButti K."/>
            <person name="Riley R."/>
            <person name="Lipzen A."/>
            <person name="Clum A."/>
            <person name="Drula E."/>
            <person name="Henrissat B."/>
            <person name="Kohler A."/>
            <person name="Grigoriev I.V."/>
            <person name="Martin F.M."/>
            <person name="Hacquard S."/>
        </authorList>
    </citation>
    <scope>NUCLEOTIDE SEQUENCE</scope>
    <source>
        <strain evidence="2">MPI-CAGE-AT-0147</strain>
    </source>
</reference>
<gene>
    <name evidence="2" type="ORF">EDB81DRAFT_713235</name>
</gene>
<comment type="caution">
    <text evidence="2">The sequence shown here is derived from an EMBL/GenBank/DDBJ whole genome shotgun (WGS) entry which is preliminary data.</text>
</comment>
<protein>
    <submittedName>
        <fullName evidence="2">Uncharacterized protein</fullName>
    </submittedName>
</protein>
<accession>A0A9P9JNJ6</accession>
<evidence type="ECO:0000313" key="2">
    <source>
        <dbReference type="EMBL" id="KAH7166598.1"/>
    </source>
</evidence>
<dbReference type="Proteomes" id="UP000738349">
    <property type="component" value="Unassembled WGS sequence"/>
</dbReference>
<proteinExistence type="predicted"/>
<evidence type="ECO:0000256" key="1">
    <source>
        <dbReference type="SAM" id="MobiDB-lite"/>
    </source>
</evidence>
<evidence type="ECO:0000313" key="3">
    <source>
        <dbReference type="Proteomes" id="UP000738349"/>
    </source>
</evidence>
<organism evidence="2 3">
    <name type="scientific">Dactylonectria macrodidyma</name>
    <dbReference type="NCBI Taxonomy" id="307937"/>
    <lineage>
        <taxon>Eukaryota</taxon>
        <taxon>Fungi</taxon>
        <taxon>Dikarya</taxon>
        <taxon>Ascomycota</taxon>
        <taxon>Pezizomycotina</taxon>
        <taxon>Sordariomycetes</taxon>
        <taxon>Hypocreomycetidae</taxon>
        <taxon>Hypocreales</taxon>
        <taxon>Nectriaceae</taxon>
        <taxon>Dactylonectria</taxon>
    </lineage>
</organism>